<keyword evidence="6 9" id="KW-0732">Signal</keyword>
<dbReference type="GO" id="GO:0005576">
    <property type="term" value="C:extracellular region"/>
    <property type="evidence" value="ECO:0007669"/>
    <property type="project" value="UniProtKB-SubCell"/>
</dbReference>
<evidence type="ECO:0000256" key="5">
    <source>
        <dbReference type="ARBA" id="ARBA00022525"/>
    </source>
</evidence>
<dbReference type="SUPFAM" id="SSF51445">
    <property type="entry name" value="(Trans)glycosidases"/>
    <property type="match status" value="1"/>
</dbReference>
<keyword evidence="8" id="KW-0326">Glycosidase</keyword>
<keyword evidence="12" id="KW-1185">Reference proteome</keyword>
<dbReference type="GO" id="GO:0000272">
    <property type="term" value="P:polysaccharide catabolic process"/>
    <property type="evidence" value="ECO:0007669"/>
    <property type="project" value="InterPro"/>
</dbReference>
<accession>A0AAV7FFN2</accession>
<evidence type="ECO:0000256" key="7">
    <source>
        <dbReference type="ARBA" id="ARBA00022801"/>
    </source>
</evidence>
<evidence type="ECO:0000256" key="1">
    <source>
        <dbReference type="ARBA" id="ARBA00001678"/>
    </source>
</evidence>
<evidence type="ECO:0000256" key="8">
    <source>
        <dbReference type="ARBA" id="ARBA00023295"/>
    </source>
</evidence>
<protein>
    <recommendedName>
        <fullName evidence="4">mannan endo-1,4-beta-mannosidase</fullName>
        <ecNumber evidence="4">3.2.1.78</ecNumber>
    </recommendedName>
</protein>
<name>A0AAV7FFN2_ARIFI</name>
<gene>
    <name evidence="11" type="ORF">H6P81_004543</name>
</gene>
<dbReference type="InterPro" id="IPR017853">
    <property type="entry name" value="GH"/>
</dbReference>
<dbReference type="Proteomes" id="UP000825729">
    <property type="component" value="Unassembled WGS sequence"/>
</dbReference>
<dbReference type="Gene3D" id="3.20.20.80">
    <property type="entry name" value="Glycosidases"/>
    <property type="match status" value="1"/>
</dbReference>
<comment type="catalytic activity">
    <reaction evidence="1">
        <text>Random hydrolysis of (1-&gt;4)-beta-D-mannosidic linkages in mannans, galactomannans and glucomannans.</text>
        <dbReference type="EC" id="3.2.1.78"/>
    </reaction>
</comment>
<feature type="domain" description="Glycoside hydrolase family 5" evidence="10">
    <location>
        <begin position="42"/>
        <end position="387"/>
    </location>
</feature>
<dbReference type="PANTHER" id="PTHR31451">
    <property type="match status" value="1"/>
</dbReference>
<dbReference type="Pfam" id="PF26410">
    <property type="entry name" value="GH5_mannosidase"/>
    <property type="match status" value="1"/>
</dbReference>
<comment type="subcellular location">
    <subcellularLocation>
        <location evidence="2">Secreted</location>
    </subcellularLocation>
</comment>
<evidence type="ECO:0000256" key="2">
    <source>
        <dbReference type="ARBA" id="ARBA00004613"/>
    </source>
</evidence>
<dbReference type="EMBL" id="JAINDJ010000002">
    <property type="protein sequence ID" value="KAG9460035.1"/>
    <property type="molecule type" value="Genomic_DNA"/>
</dbReference>
<feature type="signal peptide" evidence="9">
    <location>
        <begin position="1"/>
        <end position="33"/>
    </location>
</feature>
<dbReference type="EC" id="3.2.1.78" evidence="4"/>
<comment type="similarity">
    <text evidence="3">Belongs to the glycosyl hydrolase 5 (cellulase A) family.</text>
</comment>
<keyword evidence="7" id="KW-0378">Hydrolase</keyword>
<comment type="caution">
    <text evidence="11">The sequence shown here is derived from an EMBL/GenBank/DDBJ whole genome shotgun (WGS) entry which is preliminary data.</text>
</comment>
<evidence type="ECO:0000259" key="10">
    <source>
        <dbReference type="Pfam" id="PF26410"/>
    </source>
</evidence>
<dbReference type="InterPro" id="IPR001547">
    <property type="entry name" value="Glyco_hydro_5"/>
</dbReference>
<dbReference type="InterPro" id="IPR045053">
    <property type="entry name" value="MAN-like"/>
</dbReference>
<evidence type="ECO:0000256" key="3">
    <source>
        <dbReference type="ARBA" id="ARBA00005641"/>
    </source>
</evidence>
<evidence type="ECO:0000313" key="11">
    <source>
        <dbReference type="EMBL" id="KAG9460035.1"/>
    </source>
</evidence>
<evidence type="ECO:0000256" key="6">
    <source>
        <dbReference type="ARBA" id="ARBA00022729"/>
    </source>
</evidence>
<sequence>MQRSRKGGLFFLSTSNVASVIFWCLLLVKFVAADDDGSSSSSFAKTEGTHFVLNGKPFNFVGFNAYWFIYSASDPSSAAQVTTAFQQASKYGMKVARTWAFKDGGPGALQVKPGSYNEQVFKGLDFVIAEAKKYGVYLILSLVNNYPDLGGRRQYVEWAKEEGQTTLASDDDFYTNTLIKGFYKNHVKTILNRVNTLTGVAYKEDPTIFSWELMNEPHCESDLSGTTFQNWAKEMATHVKSIDRNHMLEIGLEGFYGPSSKQLNPNGYIFGTDFITNNQIPDIDFTTIHVYADQWLHDLSDEEQVSFSKEWVNSHIHCLSGAVDDRQHQGPSPPPLKKPLVLAEFGKSSRLDKWYSPTKRDALFEALYDILDASASKGGPFVGALFWQLLLDSPGMDGLRDGYEVVLAQSPSTANIIAHQSTKLSNYQAHLQPSL</sequence>
<dbReference type="GO" id="GO:0016985">
    <property type="term" value="F:mannan endo-1,4-beta-mannosidase activity"/>
    <property type="evidence" value="ECO:0007669"/>
    <property type="project" value="UniProtKB-EC"/>
</dbReference>
<dbReference type="FunFam" id="3.20.20.80:FF:000012">
    <property type="entry name" value="Mannan endo-1,4-beta-mannosidase 6"/>
    <property type="match status" value="1"/>
</dbReference>
<dbReference type="AlphaFoldDB" id="A0AAV7FFN2"/>
<evidence type="ECO:0000256" key="9">
    <source>
        <dbReference type="SAM" id="SignalP"/>
    </source>
</evidence>
<keyword evidence="5" id="KW-0964">Secreted</keyword>
<evidence type="ECO:0000313" key="12">
    <source>
        <dbReference type="Proteomes" id="UP000825729"/>
    </source>
</evidence>
<dbReference type="PANTHER" id="PTHR31451:SF39">
    <property type="entry name" value="MANNAN ENDO-1,4-BETA-MANNOSIDASE 1"/>
    <property type="match status" value="1"/>
</dbReference>
<organism evidence="11 12">
    <name type="scientific">Aristolochia fimbriata</name>
    <name type="common">White veined hardy Dutchman's pipe vine</name>
    <dbReference type="NCBI Taxonomy" id="158543"/>
    <lineage>
        <taxon>Eukaryota</taxon>
        <taxon>Viridiplantae</taxon>
        <taxon>Streptophyta</taxon>
        <taxon>Embryophyta</taxon>
        <taxon>Tracheophyta</taxon>
        <taxon>Spermatophyta</taxon>
        <taxon>Magnoliopsida</taxon>
        <taxon>Magnoliidae</taxon>
        <taxon>Piperales</taxon>
        <taxon>Aristolochiaceae</taxon>
        <taxon>Aristolochia</taxon>
    </lineage>
</organism>
<feature type="chain" id="PRO_5043664167" description="mannan endo-1,4-beta-mannosidase" evidence="9">
    <location>
        <begin position="34"/>
        <end position="435"/>
    </location>
</feature>
<reference evidence="11 12" key="1">
    <citation type="submission" date="2021-07" db="EMBL/GenBank/DDBJ databases">
        <title>The Aristolochia fimbriata genome: insights into angiosperm evolution, floral development and chemical biosynthesis.</title>
        <authorList>
            <person name="Jiao Y."/>
        </authorList>
    </citation>
    <scope>NUCLEOTIDE SEQUENCE [LARGE SCALE GENOMIC DNA]</scope>
    <source>
        <strain evidence="11">IBCAS-2021</strain>
        <tissue evidence="11">Leaf</tissue>
    </source>
</reference>
<proteinExistence type="inferred from homology"/>
<evidence type="ECO:0000256" key="4">
    <source>
        <dbReference type="ARBA" id="ARBA00012706"/>
    </source>
</evidence>